<evidence type="ECO:0000259" key="2">
    <source>
        <dbReference type="Pfam" id="PF02579"/>
    </source>
</evidence>
<organism evidence="3">
    <name type="scientific">Candidatus Kentrum sp. TUN</name>
    <dbReference type="NCBI Taxonomy" id="2126343"/>
    <lineage>
        <taxon>Bacteria</taxon>
        <taxon>Pseudomonadati</taxon>
        <taxon>Pseudomonadota</taxon>
        <taxon>Gammaproteobacteria</taxon>
        <taxon>Candidatus Kentrum</taxon>
    </lineage>
</organism>
<feature type="domain" description="Dinitrogenase iron-molybdenum cofactor biosynthesis" evidence="2">
    <location>
        <begin position="20"/>
        <end position="112"/>
    </location>
</feature>
<dbReference type="AlphaFoldDB" id="A0A450ZLC8"/>
<dbReference type="InterPro" id="IPR003731">
    <property type="entry name" value="Di-Nase_FeMo-co_biosynth"/>
</dbReference>
<dbReference type="EMBL" id="CAADFY010000046">
    <property type="protein sequence ID" value="VFK54557.1"/>
    <property type="molecule type" value="Genomic_DNA"/>
</dbReference>
<name>A0A450ZLC8_9GAMM</name>
<evidence type="ECO:0000313" key="4">
    <source>
        <dbReference type="EMBL" id="VFK56812.1"/>
    </source>
</evidence>
<proteinExistence type="predicted"/>
<sequence length="153" mass="16598">MIAEETHKIMKIAVTSQNRREVTGHAGKCRKFLIYDVVEGSPGEIKGKELLELPKEQSLHEHRGASHPVLDSVQVLISGGMGEGMRRRLAGHGIRGVITQEIDPDKAVHAFLDGSLVEVASAHGCSGGHHDHHHDDHKCGSSHQEVKVSFGVV</sequence>
<dbReference type="PANTHER" id="PTHR42983:SF1">
    <property type="entry name" value="IRON-MOLYBDENUM PROTEIN"/>
    <property type="match status" value="1"/>
</dbReference>
<accession>A0A450ZLC8</accession>
<gene>
    <name evidence="4" type="ORF">BECKTUN1418E_GA0071001_10434</name>
    <name evidence="3" type="ORF">BECKTUN1418F_GA0071002_10464</name>
</gene>
<dbReference type="EMBL" id="CAADFV010000043">
    <property type="protein sequence ID" value="VFK56812.1"/>
    <property type="molecule type" value="Genomic_DNA"/>
</dbReference>
<dbReference type="Gene3D" id="3.30.420.130">
    <property type="entry name" value="Dinitrogenase iron-molybdenum cofactor biosynthesis domain"/>
    <property type="match status" value="1"/>
</dbReference>
<protein>
    <submittedName>
        <fullName evidence="3">Predicted Fe-Mo cluster-binding protein, NifX family</fullName>
    </submittedName>
</protein>
<reference evidence="3" key="1">
    <citation type="submission" date="2019-02" db="EMBL/GenBank/DDBJ databases">
        <authorList>
            <person name="Gruber-Vodicka R. H."/>
            <person name="Seah K. B. B."/>
        </authorList>
    </citation>
    <scope>NUCLEOTIDE SEQUENCE</scope>
    <source>
        <strain evidence="4">BECK_BY2</strain>
        <strain evidence="3">BECK_BY3</strain>
    </source>
</reference>
<evidence type="ECO:0000313" key="3">
    <source>
        <dbReference type="EMBL" id="VFK54557.1"/>
    </source>
</evidence>
<dbReference type="PANTHER" id="PTHR42983">
    <property type="entry name" value="DINITROGENASE IRON-MOLYBDENUM COFACTOR PROTEIN-RELATED"/>
    <property type="match status" value="1"/>
</dbReference>
<dbReference type="Pfam" id="PF02579">
    <property type="entry name" value="Nitro_FeMo-Co"/>
    <property type="match status" value="1"/>
</dbReference>
<keyword evidence="1" id="KW-0535">Nitrogen fixation</keyword>
<dbReference type="InterPro" id="IPR036105">
    <property type="entry name" value="DiNase_FeMo-co_biosyn_sf"/>
</dbReference>
<dbReference type="SUPFAM" id="SSF53146">
    <property type="entry name" value="Nitrogenase accessory factor-like"/>
    <property type="match status" value="1"/>
</dbReference>
<evidence type="ECO:0000256" key="1">
    <source>
        <dbReference type="ARBA" id="ARBA00023231"/>
    </source>
</evidence>